<dbReference type="AlphaFoldDB" id="A0A9D1T4R4"/>
<dbReference type="Gene3D" id="3.40.50.1700">
    <property type="entry name" value="Glycoside hydrolase family 3 C-terminal domain"/>
    <property type="match status" value="1"/>
</dbReference>
<sequence length="699" mass="77538">MEIYKDSSRSCEERAKDLVSRMTILERCEQLKYDAPAIERLGVPAYNWWNEGLHGVARAGTATMFPQAIGMAASFDDKLLFDIANVISVEARAKYNEYSSRNDRDIYKGLTLWSPNINIFRDPRWGRGHETYGEDPYLTSRLGVAFVKGLQGDGKVMRAAACAKHFAVHSGPEDIRHEFNAEADAKDLEETYLPAFEALVKEAKVESVMGAYNRTNGEPCCGSSYLNGKLKEWGFDGYFVSDCWAIADFHMHHHVTATATESVALALKNGCDVNCGNTYLHMYKAYEEGLITEEEITTACEHLFRTRMRLGMFDSTEYDSLCYKDVETKEHLALSRKAAETACVLLKNDGILPLDMNKIDTIGVIGPNAQSIGALRGNYYGTASRYETILMGIQDKFSGRVLYSEGCDIVKDKPDGLSLPMHRIAEAQAVADNSDVVILCVGLDEGLEGEEGDQSNEYGSGDKRSLLLPRCQQQLIEAVLDRGKPTVIILASGSSLNVNTDRENALIQAFYPGSEGGKAVADILFGTVSPSGKLPVTFYKHMEDLPEFTDYCMRSRTYRYDDYSKDQILYPFGYGLTYSDISVGDVKLTDKGDKLIADITLSNSGMTGEDVVEVYFKSESKDAVKNHALCAFKRVRLEKGETSELRLEILKKNLTVVSNDGVRYLDSSAPVTLYFGTSQPDELSCRLTGKSAVAKRITI</sequence>
<comment type="caution">
    <text evidence="5">The sequence shown here is derived from an EMBL/GenBank/DDBJ whole genome shotgun (WGS) entry which is preliminary data.</text>
</comment>
<dbReference type="InterPro" id="IPR026891">
    <property type="entry name" value="Fn3-like"/>
</dbReference>
<reference evidence="5" key="2">
    <citation type="journal article" date="2021" name="PeerJ">
        <title>Extensive microbial diversity within the chicken gut microbiome revealed by metagenomics and culture.</title>
        <authorList>
            <person name="Gilroy R."/>
            <person name="Ravi A."/>
            <person name="Getino M."/>
            <person name="Pursley I."/>
            <person name="Horton D.L."/>
            <person name="Alikhan N.F."/>
            <person name="Baker D."/>
            <person name="Gharbi K."/>
            <person name="Hall N."/>
            <person name="Watson M."/>
            <person name="Adriaenssens E.M."/>
            <person name="Foster-Nyarko E."/>
            <person name="Jarju S."/>
            <person name="Secka A."/>
            <person name="Antonio M."/>
            <person name="Oren A."/>
            <person name="Chaudhuri R.R."/>
            <person name="La Ragione R."/>
            <person name="Hildebrand F."/>
            <person name="Pallen M.J."/>
        </authorList>
    </citation>
    <scope>NUCLEOTIDE SEQUENCE</scope>
    <source>
        <strain evidence="5">1370</strain>
    </source>
</reference>
<accession>A0A9D1T4R4</accession>
<dbReference type="EMBL" id="DVOL01000065">
    <property type="protein sequence ID" value="HIV10994.1"/>
    <property type="molecule type" value="Genomic_DNA"/>
</dbReference>
<evidence type="ECO:0000313" key="5">
    <source>
        <dbReference type="EMBL" id="HIV10994.1"/>
    </source>
</evidence>
<dbReference type="GO" id="GO:0009044">
    <property type="term" value="F:xylan 1,4-beta-xylosidase activity"/>
    <property type="evidence" value="ECO:0007669"/>
    <property type="project" value="InterPro"/>
</dbReference>
<dbReference type="InterPro" id="IPR002772">
    <property type="entry name" value="Glyco_hydro_3_C"/>
</dbReference>
<dbReference type="Pfam" id="PF00933">
    <property type="entry name" value="Glyco_hydro_3"/>
    <property type="match status" value="1"/>
</dbReference>
<evidence type="ECO:0000256" key="2">
    <source>
        <dbReference type="ARBA" id="ARBA00022729"/>
    </source>
</evidence>
<dbReference type="Pfam" id="PF14310">
    <property type="entry name" value="Fn3-like"/>
    <property type="match status" value="1"/>
</dbReference>
<protein>
    <submittedName>
        <fullName evidence="5">Glycoside hydrolase family 3 C-terminal domain-containing protein</fullName>
    </submittedName>
</protein>
<dbReference type="InterPro" id="IPR001764">
    <property type="entry name" value="Glyco_hydro_3_N"/>
</dbReference>
<dbReference type="InterPro" id="IPR036962">
    <property type="entry name" value="Glyco_hydro_3_N_sf"/>
</dbReference>
<evidence type="ECO:0000313" key="6">
    <source>
        <dbReference type="Proteomes" id="UP000823960"/>
    </source>
</evidence>
<proteinExistence type="inferred from homology"/>
<dbReference type="GO" id="GO:0031222">
    <property type="term" value="P:arabinan catabolic process"/>
    <property type="evidence" value="ECO:0007669"/>
    <property type="project" value="TreeGrafter"/>
</dbReference>
<evidence type="ECO:0000259" key="4">
    <source>
        <dbReference type="SMART" id="SM01217"/>
    </source>
</evidence>
<organism evidence="5 6">
    <name type="scientific">Candidatus Faeciplasma avium</name>
    <dbReference type="NCBI Taxonomy" id="2840798"/>
    <lineage>
        <taxon>Bacteria</taxon>
        <taxon>Bacillati</taxon>
        <taxon>Bacillota</taxon>
        <taxon>Clostridia</taxon>
        <taxon>Eubacteriales</taxon>
        <taxon>Oscillospiraceae</taxon>
        <taxon>Oscillospiraceae incertae sedis</taxon>
        <taxon>Candidatus Faeciplasma</taxon>
    </lineage>
</organism>
<reference evidence="5" key="1">
    <citation type="submission" date="2020-10" db="EMBL/GenBank/DDBJ databases">
        <authorList>
            <person name="Gilroy R."/>
        </authorList>
    </citation>
    <scope>NUCLEOTIDE SEQUENCE</scope>
    <source>
        <strain evidence="5">1370</strain>
    </source>
</reference>
<dbReference type="InterPro" id="IPR017853">
    <property type="entry name" value="GH"/>
</dbReference>
<keyword evidence="2" id="KW-0732">Signal</keyword>
<dbReference type="Gene3D" id="2.60.40.10">
    <property type="entry name" value="Immunoglobulins"/>
    <property type="match status" value="1"/>
</dbReference>
<feature type="domain" description="Fibronectin type III-like" evidence="4">
    <location>
        <begin position="610"/>
        <end position="679"/>
    </location>
</feature>
<evidence type="ECO:0000256" key="1">
    <source>
        <dbReference type="ARBA" id="ARBA00005336"/>
    </source>
</evidence>
<dbReference type="InterPro" id="IPR036881">
    <property type="entry name" value="Glyco_hydro_3_C_sf"/>
</dbReference>
<dbReference type="PRINTS" id="PR00133">
    <property type="entry name" value="GLHYDRLASE3"/>
</dbReference>
<dbReference type="GO" id="GO:0046556">
    <property type="term" value="F:alpha-L-arabinofuranosidase activity"/>
    <property type="evidence" value="ECO:0007669"/>
    <property type="project" value="TreeGrafter"/>
</dbReference>
<dbReference type="SMART" id="SM01217">
    <property type="entry name" value="Fn3_like"/>
    <property type="match status" value="1"/>
</dbReference>
<dbReference type="InterPro" id="IPR013783">
    <property type="entry name" value="Ig-like_fold"/>
</dbReference>
<name>A0A9D1T4R4_9FIRM</name>
<evidence type="ECO:0000256" key="3">
    <source>
        <dbReference type="ARBA" id="ARBA00022801"/>
    </source>
</evidence>
<dbReference type="Pfam" id="PF01915">
    <property type="entry name" value="Glyco_hydro_3_C"/>
    <property type="match status" value="1"/>
</dbReference>
<dbReference type="PANTHER" id="PTHR42721:SF3">
    <property type="entry name" value="BETA-D-XYLOSIDASE 5-RELATED"/>
    <property type="match status" value="1"/>
</dbReference>
<keyword evidence="3 5" id="KW-0378">Hydrolase</keyword>
<dbReference type="Proteomes" id="UP000823960">
    <property type="component" value="Unassembled WGS sequence"/>
</dbReference>
<dbReference type="SUPFAM" id="SSF52279">
    <property type="entry name" value="Beta-D-glucan exohydrolase, C-terminal domain"/>
    <property type="match status" value="1"/>
</dbReference>
<dbReference type="PANTHER" id="PTHR42721">
    <property type="entry name" value="SUGAR HYDROLASE-RELATED"/>
    <property type="match status" value="1"/>
</dbReference>
<dbReference type="GO" id="GO:0045493">
    <property type="term" value="P:xylan catabolic process"/>
    <property type="evidence" value="ECO:0007669"/>
    <property type="project" value="InterPro"/>
</dbReference>
<dbReference type="Gene3D" id="3.20.20.300">
    <property type="entry name" value="Glycoside hydrolase, family 3, N-terminal domain"/>
    <property type="match status" value="1"/>
</dbReference>
<comment type="similarity">
    <text evidence="1">Belongs to the glycosyl hydrolase 3 family.</text>
</comment>
<gene>
    <name evidence="5" type="ORF">IAD28_04820</name>
</gene>
<dbReference type="SUPFAM" id="SSF51445">
    <property type="entry name" value="(Trans)glycosidases"/>
    <property type="match status" value="1"/>
</dbReference>
<dbReference type="InterPro" id="IPR044993">
    <property type="entry name" value="BXL"/>
</dbReference>